<keyword evidence="3" id="KW-1185">Reference proteome</keyword>
<comment type="caution">
    <text evidence="2">The sequence shown here is derived from an EMBL/GenBank/DDBJ whole genome shotgun (WGS) entry which is preliminary data.</text>
</comment>
<evidence type="ECO:0000313" key="2">
    <source>
        <dbReference type="EMBL" id="KAH3687315.1"/>
    </source>
</evidence>
<dbReference type="Proteomes" id="UP000774326">
    <property type="component" value="Unassembled WGS sequence"/>
</dbReference>
<reference evidence="2" key="1">
    <citation type="journal article" date="2021" name="Open Biol.">
        <title>Shared evolutionary footprints suggest mitochondrial oxidative damage underlies multiple complex I losses in fungi.</title>
        <authorList>
            <person name="Schikora-Tamarit M.A."/>
            <person name="Marcet-Houben M."/>
            <person name="Nosek J."/>
            <person name="Gabaldon T."/>
        </authorList>
    </citation>
    <scope>NUCLEOTIDE SEQUENCE</scope>
    <source>
        <strain evidence="2">CBS2887</strain>
    </source>
</reference>
<name>A0A9P8QCS3_WICPI</name>
<dbReference type="AlphaFoldDB" id="A0A9P8QCS3"/>
<reference evidence="2" key="2">
    <citation type="submission" date="2021-01" db="EMBL/GenBank/DDBJ databases">
        <authorList>
            <person name="Schikora-Tamarit M.A."/>
        </authorList>
    </citation>
    <scope>NUCLEOTIDE SEQUENCE</scope>
    <source>
        <strain evidence="2">CBS2887</strain>
    </source>
</reference>
<keyword evidence="1" id="KW-1133">Transmembrane helix</keyword>
<sequence>MSPLGTSSVRKIPCVGVLPSNEAAVIGLDGISGVEDSDANFSFNARFSAFRSSISVVSERMASSDLVCRFSVLACNSLNSFSECVSFNSSIILSNFGTSLAKKALSISAARLDELKKSTKSVFLTVFSDVWSFLEAAFVCFTTVESTGFLPVLVFLGTFRSLAIVLAGVLALDVLFDSAGVDLALLGVCSSARPSECSLAFVVGVLALDEDLNAAWRTVFILGGMIIWILLKQCLHCFLITWWN</sequence>
<organism evidence="2 3">
    <name type="scientific">Wickerhamomyces pijperi</name>
    <name type="common">Yeast</name>
    <name type="synonym">Pichia pijperi</name>
    <dbReference type="NCBI Taxonomy" id="599730"/>
    <lineage>
        <taxon>Eukaryota</taxon>
        <taxon>Fungi</taxon>
        <taxon>Dikarya</taxon>
        <taxon>Ascomycota</taxon>
        <taxon>Saccharomycotina</taxon>
        <taxon>Saccharomycetes</taxon>
        <taxon>Phaffomycetales</taxon>
        <taxon>Wickerhamomycetaceae</taxon>
        <taxon>Wickerhamomyces</taxon>
    </lineage>
</organism>
<evidence type="ECO:0000256" key="1">
    <source>
        <dbReference type="SAM" id="Phobius"/>
    </source>
</evidence>
<dbReference type="EMBL" id="JAEUBG010000864">
    <property type="protein sequence ID" value="KAH3687315.1"/>
    <property type="molecule type" value="Genomic_DNA"/>
</dbReference>
<gene>
    <name evidence="2" type="ORF">WICPIJ_001698</name>
</gene>
<proteinExistence type="predicted"/>
<protein>
    <submittedName>
        <fullName evidence="2">Uncharacterized protein</fullName>
    </submittedName>
</protein>
<keyword evidence="1" id="KW-0812">Transmembrane</keyword>
<feature type="transmembrane region" description="Helical" evidence="1">
    <location>
        <begin position="214"/>
        <end position="231"/>
    </location>
</feature>
<feature type="transmembrane region" description="Helical" evidence="1">
    <location>
        <begin position="150"/>
        <end position="176"/>
    </location>
</feature>
<evidence type="ECO:0000313" key="3">
    <source>
        <dbReference type="Proteomes" id="UP000774326"/>
    </source>
</evidence>
<keyword evidence="1" id="KW-0472">Membrane</keyword>
<accession>A0A9P8QCS3</accession>